<evidence type="ECO:0000256" key="10">
    <source>
        <dbReference type="RuleBase" id="RU003826"/>
    </source>
</evidence>
<evidence type="ECO:0000256" key="6">
    <source>
        <dbReference type="ARBA" id="ARBA00047334"/>
    </source>
</evidence>
<dbReference type="SUPFAM" id="SSF51391">
    <property type="entry name" value="Thiamin phosphate synthase"/>
    <property type="match status" value="1"/>
</dbReference>
<evidence type="ECO:0000256" key="9">
    <source>
        <dbReference type="HAMAP-Rule" id="MF_00097"/>
    </source>
</evidence>
<gene>
    <name evidence="9" type="primary">thiE</name>
    <name evidence="13" type="ORF">F0A16_09275</name>
</gene>
<feature type="binding site" evidence="9">
    <location>
        <position position="120"/>
    </location>
    <ligand>
        <name>4-amino-2-methyl-5-(diphosphooxymethyl)pyrimidine</name>
        <dbReference type="ChEBI" id="CHEBI:57841"/>
    </ligand>
</feature>
<dbReference type="InterPro" id="IPR034291">
    <property type="entry name" value="TMP_synthase"/>
</dbReference>
<protein>
    <recommendedName>
        <fullName evidence="9">Thiamine-phosphate synthase</fullName>
        <shortName evidence="9">TP synthase</shortName>
        <shortName evidence="9">TPS</shortName>
        <ecNumber evidence="9">2.5.1.3</ecNumber>
    </recommendedName>
    <alternativeName>
        <fullName evidence="9">Thiamine-phosphate pyrophosphorylase</fullName>
        <shortName evidence="9">TMP pyrophosphorylase</shortName>
        <shortName evidence="9">TMP-PPase</shortName>
    </alternativeName>
</protein>
<keyword evidence="4 9" id="KW-0460">Magnesium</keyword>
<feature type="binding site" evidence="9">
    <location>
        <position position="101"/>
    </location>
    <ligand>
        <name>Mg(2+)</name>
        <dbReference type="ChEBI" id="CHEBI:18420"/>
    </ligand>
</feature>
<dbReference type="Proteomes" id="UP000466024">
    <property type="component" value="Unassembled WGS sequence"/>
</dbReference>
<dbReference type="PANTHER" id="PTHR20857:SF15">
    <property type="entry name" value="THIAMINE-PHOSPHATE SYNTHASE"/>
    <property type="match status" value="1"/>
</dbReference>
<keyword evidence="3 9" id="KW-0479">Metal-binding</keyword>
<dbReference type="GO" id="GO:0009228">
    <property type="term" value="P:thiamine biosynthetic process"/>
    <property type="evidence" value="ECO:0007669"/>
    <property type="project" value="UniProtKB-KW"/>
</dbReference>
<comment type="catalytic activity">
    <reaction evidence="8 9 10">
        <text>2-[(2R,5Z)-2-carboxy-4-methylthiazol-5(2H)-ylidene]ethyl phosphate + 4-amino-2-methyl-5-(diphosphooxymethyl)pyrimidine + 2 H(+) = thiamine phosphate + CO2 + diphosphate</text>
        <dbReference type="Rhea" id="RHEA:47844"/>
        <dbReference type="ChEBI" id="CHEBI:15378"/>
        <dbReference type="ChEBI" id="CHEBI:16526"/>
        <dbReference type="ChEBI" id="CHEBI:33019"/>
        <dbReference type="ChEBI" id="CHEBI:37575"/>
        <dbReference type="ChEBI" id="CHEBI:57841"/>
        <dbReference type="ChEBI" id="CHEBI:62899"/>
        <dbReference type="EC" id="2.5.1.3"/>
    </reaction>
</comment>
<dbReference type="Gene3D" id="3.20.20.70">
    <property type="entry name" value="Aldolase class I"/>
    <property type="match status" value="1"/>
</dbReference>
<dbReference type="PANTHER" id="PTHR20857">
    <property type="entry name" value="THIAMINE-PHOSPHATE PYROPHOSPHORYLASE"/>
    <property type="match status" value="1"/>
</dbReference>
<evidence type="ECO:0000256" key="11">
    <source>
        <dbReference type="RuleBase" id="RU004253"/>
    </source>
</evidence>
<feature type="binding site" evidence="9">
    <location>
        <position position="76"/>
    </location>
    <ligand>
        <name>4-amino-2-methyl-5-(diphosphooxymethyl)pyrimidine</name>
        <dbReference type="ChEBI" id="CHEBI:57841"/>
    </ligand>
</feature>
<dbReference type="GO" id="GO:0004789">
    <property type="term" value="F:thiamine-phosphate diphosphorylase activity"/>
    <property type="evidence" value="ECO:0007669"/>
    <property type="project" value="UniProtKB-UniRule"/>
</dbReference>
<evidence type="ECO:0000256" key="1">
    <source>
        <dbReference type="ARBA" id="ARBA00005165"/>
    </source>
</evidence>
<dbReference type="AlphaFoldDB" id="A0A640WEV1"/>
<sequence>MSTRPPASTLNGLYAITDSRLLPDDRRLLVACESALEAGIALLQYRDKSADEDRRWRQSDALAALCERHAVPLIVNDDLELALRLQQRWGEVVGLHVGQEDVSLSTARRRLGDRAIIGATCHDSPILARQAAEAGASYLAFGRFFASRTKPEAAPASLSILEEVAHLGLPRVAIGGIDARTAIEARRAGAEMLAVVHAIFGMPDVARAMRELNAGLTGTSSTESDIDRCQ</sequence>
<dbReference type="GO" id="GO:0009229">
    <property type="term" value="P:thiamine diphosphate biosynthetic process"/>
    <property type="evidence" value="ECO:0007669"/>
    <property type="project" value="UniProtKB-UniRule"/>
</dbReference>
<comment type="caution">
    <text evidence="9">Lacks conserved residue(s) required for the propagation of feature annotation.</text>
</comment>
<feature type="binding site" evidence="9">
    <location>
        <position position="176"/>
    </location>
    <ligand>
        <name>2-[(2R,5Z)-2-carboxy-4-methylthiazol-5(2H)-ylidene]ethyl phosphate</name>
        <dbReference type="ChEBI" id="CHEBI:62899"/>
    </ligand>
</feature>
<comment type="pathway">
    <text evidence="1 9 11">Cofactor biosynthesis; thiamine diphosphate biosynthesis; thiamine phosphate from 4-amino-2-methyl-5-diphosphomethylpyrimidine and 4-methyl-5-(2-phosphoethyl)-thiazole: step 1/1.</text>
</comment>
<keyword evidence="14" id="KW-1185">Reference proteome</keyword>
<evidence type="ECO:0000313" key="14">
    <source>
        <dbReference type="Proteomes" id="UP000466024"/>
    </source>
</evidence>
<dbReference type="GO" id="GO:0005737">
    <property type="term" value="C:cytoplasm"/>
    <property type="evidence" value="ECO:0007669"/>
    <property type="project" value="TreeGrafter"/>
</dbReference>
<dbReference type="CDD" id="cd00564">
    <property type="entry name" value="TMP_TenI"/>
    <property type="match status" value="1"/>
</dbReference>
<keyword evidence="2 9" id="KW-0808">Transferase</keyword>
<dbReference type="EMBL" id="VTPX01000004">
    <property type="protein sequence ID" value="KAA0018685.1"/>
    <property type="molecule type" value="Genomic_DNA"/>
</dbReference>
<organism evidence="13 14">
    <name type="scientific">Salinicola corii</name>
    <dbReference type="NCBI Taxonomy" id="2606937"/>
    <lineage>
        <taxon>Bacteria</taxon>
        <taxon>Pseudomonadati</taxon>
        <taxon>Pseudomonadota</taxon>
        <taxon>Gammaproteobacteria</taxon>
        <taxon>Oceanospirillales</taxon>
        <taxon>Halomonadaceae</taxon>
        <taxon>Salinicola</taxon>
    </lineage>
</organism>
<name>A0A640WEV1_9GAMM</name>
<keyword evidence="5 9" id="KW-0784">Thiamine biosynthesis</keyword>
<dbReference type="InterPro" id="IPR036206">
    <property type="entry name" value="ThiamineP_synth_sf"/>
</dbReference>
<dbReference type="GO" id="GO:0000287">
    <property type="term" value="F:magnesium ion binding"/>
    <property type="evidence" value="ECO:0007669"/>
    <property type="project" value="UniProtKB-UniRule"/>
</dbReference>
<evidence type="ECO:0000256" key="2">
    <source>
        <dbReference type="ARBA" id="ARBA00022679"/>
    </source>
</evidence>
<dbReference type="EC" id="2.5.1.3" evidence="9"/>
<evidence type="ECO:0000256" key="5">
    <source>
        <dbReference type="ARBA" id="ARBA00022977"/>
    </source>
</evidence>
<feature type="binding site" evidence="9">
    <location>
        <position position="77"/>
    </location>
    <ligand>
        <name>Mg(2+)</name>
        <dbReference type="ChEBI" id="CHEBI:18420"/>
    </ligand>
</feature>
<accession>A0A640WEV1</accession>
<evidence type="ECO:0000256" key="3">
    <source>
        <dbReference type="ARBA" id="ARBA00022723"/>
    </source>
</evidence>
<comment type="function">
    <text evidence="9">Condenses 4-methyl-5-(beta-hydroxyethyl)thiazole monophosphate (THZ-P) and 2-methyl-4-amino-5-hydroxymethyl pyrimidine pyrophosphate (HMP-PP) to form thiamine monophosphate (TMP).</text>
</comment>
<evidence type="ECO:0000313" key="13">
    <source>
        <dbReference type="EMBL" id="KAA0018685.1"/>
    </source>
</evidence>
<comment type="catalytic activity">
    <reaction evidence="7 9 10">
        <text>2-(2-carboxy-4-methylthiazol-5-yl)ethyl phosphate + 4-amino-2-methyl-5-(diphosphooxymethyl)pyrimidine + 2 H(+) = thiamine phosphate + CO2 + diphosphate</text>
        <dbReference type="Rhea" id="RHEA:47848"/>
        <dbReference type="ChEBI" id="CHEBI:15378"/>
        <dbReference type="ChEBI" id="CHEBI:16526"/>
        <dbReference type="ChEBI" id="CHEBI:33019"/>
        <dbReference type="ChEBI" id="CHEBI:37575"/>
        <dbReference type="ChEBI" id="CHEBI:57841"/>
        <dbReference type="ChEBI" id="CHEBI:62890"/>
        <dbReference type="EC" id="2.5.1.3"/>
    </reaction>
</comment>
<reference evidence="13 14" key="1">
    <citation type="submission" date="2019-08" db="EMBL/GenBank/DDBJ databases">
        <title>Bioinformatics analysis of the strain L3 and L5.</title>
        <authorList>
            <person name="Li X."/>
        </authorList>
    </citation>
    <scope>NUCLEOTIDE SEQUENCE [LARGE SCALE GENOMIC DNA]</scope>
    <source>
        <strain evidence="13 14">L3</strain>
    </source>
</reference>
<feature type="domain" description="Thiamine phosphate synthase/TenI" evidence="12">
    <location>
        <begin position="13"/>
        <end position="199"/>
    </location>
</feature>
<dbReference type="RefSeq" id="WP_149435109.1">
    <property type="nucleotide sequence ID" value="NZ_VTPX01000004.1"/>
</dbReference>
<comment type="catalytic activity">
    <reaction evidence="6 9 10">
        <text>4-methyl-5-(2-phosphooxyethyl)-thiazole + 4-amino-2-methyl-5-(diphosphooxymethyl)pyrimidine + H(+) = thiamine phosphate + diphosphate</text>
        <dbReference type="Rhea" id="RHEA:22328"/>
        <dbReference type="ChEBI" id="CHEBI:15378"/>
        <dbReference type="ChEBI" id="CHEBI:33019"/>
        <dbReference type="ChEBI" id="CHEBI:37575"/>
        <dbReference type="ChEBI" id="CHEBI:57841"/>
        <dbReference type="ChEBI" id="CHEBI:58296"/>
        <dbReference type="EC" id="2.5.1.3"/>
    </reaction>
</comment>
<dbReference type="InterPro" id="IPR022998">
    <property type="entry name" value="ThiamineP_synth_TenI"/>
</dbReference>
<feature type="binding site" evidence="9">
    <location>
        <position position="150"/>
    </location>
    <ligand>
        <name>4-amino-2-methyl-5-(diphosphooxymethyl)pyrimidine</name>
        <dbReference type="ChEBI" id="CHEBI:57841"/>
    </ligand>
</feature>
<feature type="binding site" evidence="9">
    <location>
        <begin position="44"/>
        <end position="48"/>
    </location>
    <ligand>
        <name>4-amino-2-methyl-5-(diphosphooxymethyl)pyrimidine</name>
        <dbReference type="ChEBI" id="CHEBI:57841"/>
    </ligand>
</feature>
<dbReference type="InterPro" id="IPR013785">
    <property type="entry name" value="Aldolase_TIM"/>
</dbReference>
<dbReference type="NCBIfam" id="TIGR00693">
    <property type="entry name" value="thiE"/>
    <property type="match status" value="1"/>
</dbReference>
<proteinExistence type="inferred from homology"/>
<feature type="binding site" evidence="9">
    <location>
        <begin position="147"/>
        <end position="149"/>
    </location>
    <ligand>
        <name>2-[(2R,5Z)-2-carboxy-4-methylthiazol-5(2H)-ylidene]ethyl phosphate</name>
        <dbReference type="ChEBI" id="CHEBI:62899"/>
    </ligand>
</feature>
<dbReference type="UniPathway" id="UPA00060">
    <property type="reaction ID" value="UER00141"/>
</dbReference>
<evidence type="ECO:0000259" key="12">
    <source>
        <dbReference type="Pfam" id="PF02581"/>
    </source>
</evidence>
<comment type="similarity">
    <text evidence="9 10">Belongs to the thiamine-phosphate synthase family.</text>
</comment>
<evidence type="ECO:0000256" key="8">
    <source>
        <dbReference type="ARBA" id="ARBA00047883"/>
    </source>
</evidence>
<evidence type="ECO:0000256" key="4">
    <source>
        <dbReference type="ARBA" id="ARBA00022842"/>
    </source>
</evidence>
<dbReference type="HAMAP" id="MF_00097">
    <property type="entry name" value="TMP_synthase"/>
    <property type="match status" value="1"/>
</dbReference>
<comment type="caution">
    <text evidence="13">The sequence shown here is derived from an EMBL/GenBank/DDBJ whole genome shotgun (WGS) entry which is preliminary data.</text>
</comment>
<dbReference type="Pfam" id="PF02581">
    <property type="entry name" value="TMP-TENI"/>
    <property type="match status" value="1"/>
</dbReference>
<comment type="cofactor">
    <cofactor evidence="9">
        <name>Mg(2+)</name>
        <dbReference type="ChEBI" id="CHEBI:18420"/>
    </cofactor>
    <text evidence="9">Binds 1 Mg(2+) ion per subunit.</text>
</comment>
<evidence type="ECO:0000256" key="7">
    <source>
        <dbReference type="ARBA" id="ARBA00047851"/>
    </source>
</evidence>